<dbReference type="AlphaFoldDB" id="A0A0G0BLU2"/>
<gene>
    <name evidence="1" type="ORF">UR68_C0044G0011</name>
</gene>
<comment type="caution">
    <text evidence="1">The sequence shown here is derived from an EMBL/GenBank/DDBJ whole genome shotgun (WGS) entry which is preliminary data.</text>
</comment>
<sequence>MDVEGRVISSGISTDFPKYSFNDAELQAFFEVADIRF</sequence>
<evidence type="ECO:0000313" key="1">
    <source>
        <dbReference type="EMBL" id="KKP70403.1"/>
    </source>
</evidence>
<accession>A0A0G0BLU2</accession>
<organism evidence="1 2">
    <name type="scientific">Candidatus Roizmanbacteria bacterium GW2011_GWA2_35_19</name>
    <dbReference type="NCBI Taxonomy" id="1618478"/>
    <lineage>
        <taxon>Bacteria</taxon>
        <taxon>Candidatus Roizmaniibacteriota</taxon>
    </lineage>
</organism>
<dbReference type="EMBL" id="LBQC01000044">
    <property type="protein sequence ID" value="KKP70403.1"/>
    <property type="molecule type" value="Genomic_DNA"/>
</dbReference>
<dbReference type="Proteomes" id="UP000034457">
    <property type="component" value="Unassembled WGS sequence"/>
</dbReference>
<proteinExistence type="predicted"/>
<feature type="non-terminal residue" evidence="1">
    <location>
        <position position="1"/>
    </location>
</feature>
<evidence type="ECO:0000313" key="2">
    <source>
        <dbReference type="Proteomes" id="UP000034457"/>
    </source>
</evidence>
<name>A0A0G0BLU2_9BACT</name>
<reference evidence="1 2" key="1">
    <citation type="journal article" date="2015" name="Nature">
        <title>rRNA introns, odd ribosomes, and small enigmatic genomes across a large radiation of phyla.</title>
        <authorList>
            <person name="Brown C.T."/>
            <person name="Hug L.A."/>
            <person name="Thomas B.C."/>
            <person name="Sharon I."/>
            <person name="Castelle C.J."/>
            <person name="Singh A."/>
            <person name="Wilkins M.J."/>
            <person name="Williams K.H."/>
            <person name="Banfield J.F."/>
        </authorList>
    </citation>
    <scope>NUCLEOTIDE SEQUENCE [LARGE SCALE GENOMIC DNA]</scope>
</reference>
<protein>
    <submittedName>
        <fullName evidence="1">Uncharacterized protein</fullName>
    </submittedName>
</protein>